<organism evidence="2 3">
    <name type="scientific">Streptococcus dysgalactiae subsp. dysgalactiae</name>
    <dbReference type="NCBI Taxonomy" id="99822"/>
    <lineage>
        <taxon>Bacteria</taxon>
        <taxon>Bacillati</taxon>
        <taxon>Bacillota</taxon>
        <taxon>Bacilli</taxon>
        <taxon>Lactobacillales</taxon>
        <taxon>Streptococcaceae</taxon>
        <taxon>Streptococcus</taxon>
    </lineage>
</organism>
<name>A0A380JY37_STRDY</name>
<keyword evidence="1" id="KW-0472">Membrane</keyword>
<accession>A0A380JY37</accession>
<evidence type="ECO:0000313" key="2">
    <source>
        <dbReference type="EMBL" id="SUN50433.1"/>
    </source>
</evidence>
<keyword evidence="1" id="KW-0812">Transmembrane</keyword>
<feature type="transmembrane region" description="Helical" evidence="1">
    <location>
        <begin position="29"/>
        <end position="51"/>
    </location>
</feature>
<gene>
    <name evidence="2" type="ORF">NCTC4670_01388</name>
</gene>
<dbReference type="Proteomes" id="UP000254797">
    <property type="component" value="Unassembled WGS sequence"/>
</dbReference>
<dbReference type="EMBL" id="UHFG01000004">
    <property type="protein sequence ID" value="SUN50433.1"/>
    <property type="molecule type" value="Genomic_DNA"/>
</dbReference>
<evidence type="ECO:0000313" key="3">
    <source>
        <dbReference type="Proteomes" id="UP000254797"/>
    </source>
</evidence>
<dbReference type="AlphaFoldDB" id="A0A380JY37"/>
<proteinExistence type="predicted"/>
<protein>
    <submittedName>
        <fullName evidence="2">Uncharacterized protein</fullName>
    </submittedName>
</protein>
<reference evidence="2 3" key="1">
    <citation type="submission" date="2018-06" db="EMBL/GenBank/DDBJ databases">
        <authorList>
            <consortium name="Pathogen Informatics"/>
            <person name="Doyle S."/>
        </authorList>
    </citation>
    <scope>NUCLEOTIDE SEQUENCE [LARGE SCALE GENOMIC DNA]</scope>
    <source>
        <strain evidence="2 3">NCTC4670</strain>
    </source>
</reference>
<evidence type="ECO:0000256" key="1">
    <source>
        <dbReference type="SAM" id="Phobius"/>
    </source>
</evidence>
<sequence length="54" mass="6309">MLNPFKLTNQQFTHLETLRKYLNFQGSLIAVRGFILAYFFISIQVVVAYLIGRD</sequence>
<keyword evidence="1" id="KW-1133">Transmembrane helix</keyword>